<name>A0A9N9DNT8_9GLOM</name>
<evidence type="ECO:0000313" key="2">
    <source>
        <dbReference type="Proteomes" id="UP000789342"/>
    </source>
</evidence>
<feature type="non-terminal residue" evidence="1">
    <location>
        <position position="1"/>
    </location>
</feature>
<evidence type="ECO:0000313" key="1">
    <source>
        <dbReference type="EMBL" id="CAG8646189.1"/>
    </source>
</evidence>
<dbReference type="Proteomes" id="UP000789342">
    <property type="component" value="Unassembled WGS sequence"/>
</dbReference>
<dbReference type="AlphaFoldDB" id="A0A9N9DNT8"/>
<gene>
    <name evidence="1" type="ORF">AMORRO_LOCUS9744</name>
</gene>
<sequence length="53" mass="6177">MQGLELSLEVLLIVWRLESIFKFLLELIPRGILRDIFGEGVVEVEENDDEFDV</sequence>
<accession>A0A9N9DNT8</accession>
<comment type="caution">
    <text evidence="1">The sequence shown here is derived from an EMBL/GenBank/DDBJ whole genome shotgun (WGS) entry which is preliminary data.</text>
</comment>
<reference evidence="1" key="1">
    <citation type="submission" date="2021-06" db="EMBL/GenBank/DDBJ databases">
        <authorList>
            <person name="Kallberg Y."/>
            <person name="Tangrot J."/>
            <person name="Rosling A."/>
        </authorList>
    </citation>
    <scope>NUCLEOTIDE SEQUENCE</scope>
    <source>
        <strain evidence="1">CL551</strain>
    </source>
</reference>
<dbReference type="EMBL" id="CAJVPV010009913">
    <property type="protein sequence ID" value="CAG8646189.1"/>
    <property type="molecule type" value="Genomic_DNA"/>
</dbReference>
<organism evidence="1 2">
    <name type="scientific">Acaulospora morrowiae</name>
    <dbReference type="NCBI Taxonomy" id="94023"/>
    <lineage>
        <taxon>Eukaryota</taxon>
        <taxon>Fungi</taxon>
        <taxon>Fungi incertae sedis</taxon>
        <taxon>Mucoromycota</taxon>
        <taxon>Glomeromycotina</taxon>
        <taxon>Glomeromycetes</taxon>
        <taxon>Diversisporales</taxon>
        <taxon>Acaulosporaceae</taxon>
        <taxon>Acaulospora</taxon>
    </lineage>
</organism>
<keyword evidence="2" id="KW-1185">Reference proteome</keyword>
<proteinExistence type="predicted"/>
<protein>
    <submittedName>
        <fullName evidence="1">10399_t:CDS:1</fullName>
    </submittedName>
</protein>